<dbReference type="Proteomes" id="UP000324222">
    <property type="component" value="Unassembled WGS sequence"/>
</dbReference>
<evidence type="ECO:0000313" key="1">
    <source>
        <dbReference type="EMBL" id="MPC76640.1"/>
    </source>
</evidence>
<protein>
    <submittedName>
        <fullName evidence="1">Uncharacterized protein</fullName>
    </submittedName>
</protein>
<keyword evidence="2" id="KW-1185">Reference proteome</keyword>
<sequence>MTCRLRLDVKRPADCRQLGRCCSSLLASITDTVRKKKSKKCLFEARTHASPWLHSAIPDTRILAVHTPHSCPHAH</sequence>
<gene>
    <name evidence="1" type="ORF">E2C01_071058</name>
</gene>
<reference evidence="1 2" key="1">
    <citation type="submission" date="2019-05" db="EMBL/GenBank/DDBJ databases">
        <title>Another draft genome of Portunus trituberculatus and its Hox gene families provides insights of decapod evolution.</title>
        <authorList>
            <person name="Jeong J.-H."/>
            <person name="Song I."/>
            <person name="Kim S."/>
            <person name="Choi T."/>
            <person name="Kim D."/>
            <person name="Ryu S."/>
            <person name="Kim W."/>
        </authorList>
    </citation>
    <scope>NUCLEOTIDE SEQUENCE [LARGE SCALE GENOMIC DNA]</scope>
    <source>
        <tissue evidence="1">Muscle</tissue>
    </source>
</reference>
<comment type="caution">
    <text evidence="1">The sequence shown here is derived from an EMBL/GenBank/DDBJ whole genome shotgun (WGS) entry which is preliminary data.</text>
</comment>
<dbReference type="EMBL" id="VSRR010043835">
    <property type="protein sequence ID" value="MPC76640.1"/>
    <property type="molecule type" value="Genomic_DNA"/>
</dbReference>
<proteinExistence type="predicted"/>
<accession>A0A5B7HVY6</accession>
<name>A0A5B7HVY6_PORTR</name>
<evidence type="ECO:0000313" key="2">
    <source>
        <dbReference type="Proteomes" id="UP000324222"/>
    </source>
</evidence>
<dbReference type="AlphaFoldDB" id="A0A5B7HVY6"/>
<organism evidence="1 2">
    <name type="scientific">Portunus trituberculatus</name>
    <name type="common">Swimming crab</name>
    <name type="synonym">Neptunus trituberculatus</name>
    <dbReference type="NCBI Taxonomy" id="210409"/>
    <lineage>
        <taxon>Eukaryota</taxon>
        <taxon>Metazoa</taxon>
        <taxon>Ecdysozoa</taxon>
        <taxon>Arthropoda</taxon>
        <taxon>Crustacea</taxon>
        <taxon>Multicrustacea</taxon>
        <taxon>Malacostraca</taxon>
        <taxon>Eumalacostraca</taxon>
        <taxon>Eucarida</taxon>
        <taxon>Decapoda</taxon>
        <taxon>Pleocyemata</taxon>
        <taxon>Brachyura</taxon>
        <taxon>Eubrachyura</taxon>
        <taxon>Portunoidea</taxon>
        <taxon>Portunidae</taxon>
        <taxon>Portuninae</taxon>
        <taxon>Portunus</taxon>
    </lineage>
</organism>